<evidence type="ECO:0000256" key="18">
    <source>
        <dbReference type="PROSITE-ProRule" id="PRU00175"/>
    </source>
</evidence>
<evidence type="ECO:0000259" key="21">
    <source>
        <dbReference type="PROSITE" id="PS50089"/>
    </source>
</evidence>
<keyword evidence="14" id="KW-0653">Protein transport</keyword>
<dbReference type="PANTHER" id="PTHR23350">
    <property type="entry name" value="PEROXISOME ASSEMBLY PROTEIN 10"/>
    <property type="match status" value="1"/>
</dbReference>
<sequence>MSSNNINLFSSTNLNQTNNNYFKNQLQNHIQQQQILNPQQQQPNNILNQVGLTLNQLQYYAHLRQERIDNLRDKYINKNNLKEQINNKLDYKEYYKNNSLADVDIRIQNNLLQGHKIVLSQACSFFKQIFEKNPSYHNQIYLNFDFKLFEIIFKFMYFNEWQENEIFGISLDMAFQILEISITLQFTRIIQELIIQVIIPKMNKQYCLKFLVLACNNLEKIRQFLNQNHQDKEQFYNKFHNQYETTEEEFFNSKSGQNQDFKNIMILLQNKCQEFFSRNSFEILLLEDQIEFIVQKLSDQQIYQLVEKAVINNQNEDHLANILALLIQCQYGMNIVEIIQRVTTNLKVYMPFDTKYFPYNKDMLYKLKQNQCYITEVYQDFEDFQNDEKNKTSFNENTKIQNDQNKMQIENEAKEIKDLQFINELNLRNVQKNSDKEIVHQILENNQENQQLYLNNYLFYSYANDQNLIAGVKNICKFNEIDNENILELKIYIKDIFIHGASLQYVANQFKSLLLESLKQENLNQEQLIQQDGNSNNQFSQQSQNLLLQDEIESQNEYLTKNAKSKRKSIILLENKLIKQCQQVTANLDDNSELKIILNFARDHQIIKKNPYFKERLNQELKNRQNEQFQQLEKPRKYYQVQSLNKKQLKNPAKKEFNELFTEWLLQSDHHEGYVQKIKQQKLQDQIQKSKNTSHNNNQQQQQFNENNEPFSIRDYINKQNQRFGEKKIHNIKNNNMEKENKKDFQFDISNMYRLQSISYVFSKTLPKHGITYAKVGYLISLQLLIEFMIFVYKVKKDQQKIKKLIRDQEEEEYLNENQKLLKDDQNDEVYDENQNLDEFVEKEQQCGVCLYKRVYTTATPCGHLFCWECVLKYINFKQECPNCRQPVKCQQLVQLRNFS</sequence>
<dbReference type="InParanoid" id="A0A0V0QSG7"/>
<feature type="region of interest" description="Disordered" evidence="19">
    <location>
        <begin position="678"/>
        <end position="711"/>
    </location>
</feature>
<dbReference type="OrthoDB" id="6270329at2759"/>
<proteinExistence type="inferred from homology"/>
<dbReference type="Pfam" id="PF13920">
    <property type="entry name" value="zf-C3HC4_3"/>
    <property type="match status" value="1"/>
</dbReference>
<dbReference type="AlphaFoldDB" id="A0A0V0QSG7"/>
<name>A0A0V0QSG7_PSEPJ</name>
<keyword evidence="24" id="KW-1185">Reference proteome</keyword>
<dbReference type="GO" id="GO:0016558">
    <property type="term" value="P:protein import into peroxisome matrix"/>
    <property type="evidence" value="ECO:0007669"/>
    <property type="project" value="InterPro"/>
</dbReference>
<gene>
    <name evidence="23" type="ORF">PPERSA_06755</name>
</gene>
<dbReference type="InterPro" id="IPR017907">
    <property type="entry name" value="Znf_RING_CS"/>
</dbReference>
<dbReference type="GO" id="GO:0061630">
    <property type="term" value="F:ubiquitin protein ligase activity"/>
    <property type="evidence" value="ECO:0007669"/>
    <property type="project" value="UniProtKB-EC"/>
</dbReference>
<feature type="compositionally biased region" description="Low complexity" evidence="19">
    <location>
        <begin position="678"/>
        <end position="709"/>
    </location>
</feature>
<evidence type="ECO:0000256" key="2">
    <source>
        <dbReference type="ARBA" id="ARBA00004585"/>
    </source>
</evidence>
<dbReference type="InterPro" id="IPR025654">
    <property type="entry name" value="PEX2/10"/>
</dbReference>
<evidence type="ECO:0000256" key="8">
    <source>
        <dbReference type="ARBA" id="ARBA00022679"/>
    </source>
</evidence>
<keyword evidence="16 20" id="KW-0472">Membrane</keyword>
<evidence type="ECO:0000256" key="5">
    <source>
        <dbReference type="ARBA" id="ARBA00012483"/>
    </source>
</evidence>
<evidence type="ECO:0000256" key="12">
    <source>
        <dbReference type="ARBA" id="ARBA00022786"/>
    </source>
</evidence>
<evidence type="ECO:0000256" key="7">
    <source>
        <dbReference type="ARBA" id="ARBA00022593"/>
    </source>
</evidence>
<dbReference type="Pfam" id="PF00651">
    <property type="entry name" value="BTB"/>
    <property type="match status" value="1"/>
</dbReference>
<evidence type="ECO:0000256" key="9">
    <source>
        <dbReference type="ARBA" id="ARBA00022692"/>
    </source>
</evidence>
<feature type="transmembrane region" description="Helical" evidence="20">
    <location>
        <begin position="776"/>
        <end position="795"/>
    </location>
</feature>
<dbReference type="Gene3D" id="3.30.710.10">
    <property type="entry name" value="Potassium Channel Kv1.1, Chain A"/>
    <property type="match status" value="1"/>
</dbReference>
<keyword evidence="17" id="KW-0576">Peroxisome</keyword>
<dbReference type="PROSITE" id="PS00518">
    <property type="entry name" value="ZF_RING_1"/>
    <property type="match status" value="1"/>
</dbReference>
<keyword evidence="12" id="KW-0833">Ubl conjugation pathway</keyword>
<organism evidence="23 24">
    <name type="scientific">Pseudocohnilembus persalinus</name>
    <name type="common">Ciliate</name>
    <dbReference type="NCBI Taxonomy" id="266149"/>
    <lineage>
        <taxon>Eukaryota</taxon>
        <taxon>Sar</taxon>
        <taxon>Alveolata</taxon>
        <taxon>Ciliophora</taxon>
        <taxon>Intramacronucleata</taxon>
        <taxon>Oligohymenophorea</taxon>
        <taxon>Scuticociliatia</taxon>
        <taxon>Philasterida</taxon>
        <taxon>Pseudocohnilembidae</taxon>
        <taxon>Pseudocohnilembus</taxon>
    </lineage>
</organism>
<dbReference type="Proteomes" id="UP000054937">
    <property type="component" value="Unassembled WGS sequence"/>
</dbReference>
<dbReference type="EC" id="2.3.2.27" evidence="5"/>
<evidence type="ECO:0000313" key="23">
    <source>
        <dbReference type="EMBL" id="KRX05121.1"/>
    </source>
</evidence>
<dbReference type="CDD" id="cd18186">
    <property type="entry name" value="BTB_POZ_ZBTB_KLHL-like"/>
    <property type="match status" value="1"/>
</dbReference>
<keyword evidence="7" id="KW-0962">Peroxisome biogenesis</keyword>
<dbReference type="InterPro" id="IPR013083">
    <property type="entry name" value="Znf_RING/FYVE/PHD"/>
</dbReference>
<comment type="subcellular location">
    <subcellularLocation>
        <location evidence="2">Peroxisome membrane</location>
        <topology evidence="2">Multi-pass membrane protein</topology>
    </subcellularLocation>
</comment>
<dbReference type="CDD" id="cd16527">
    <property type="entry name" value="RING-HC_PEX10"/>
    <property type="match status" value="1"/>
</dbReference>
<dbReference type="SUPFAM" id="SSF54695">
    <property type="entry name" value="POZ domain"/>
    <property type="match status" value="1"/>
</dbReference>
<dbReference type="InterPro" id="IPR011333">
    <property type="entry name" value="SKP1/BTB/POZ_sf"/>
</dbReference>
<evidence type="ECO:0000256" key="11">
    <source>
        <dbReference type="ARBA" id="ARBA00022771"/>
    </source>
</evidence>
<dbReference type="InterPro" id="IPR001841">
    <property type="entry name" value="Znf_RING"/>
</dbReference>
<evidence type="ECO:0000256" key="6">
    <source>
        <dbReference type="ARBA" id="ARBA00022448"/>
    </source>
</evidence>
<keyword evidence="8" id="KW-0808">Transferase</keyword>
<evidence type="ECO:0000313" key="24">
    <source>
        <dbReference type="Proteomes" id="UP000054937"/>
    </source>
</evidence>
<keyword evidence="11 18" id="KW-0863">Zinc-finger</keyword>
<keyword evidence="13" id="KW-0862">Zinc</keyword>
<comment type="catalytic activity">
    <reaction evidence="1">
        <text>S-ubiquitinyl-[E2 ubiquitin-conjugating enzyme]-L-cysteine + [acceptor protein]-L-lysine = [E2 ubiquitin-conjugating enzyme]-L-cysteine + N(6)-ubiquitinyl-[acceptor protein]-L-lysine.</text>
        <dbReference type="EC" id="2.3.2.27"/>
    </reaction>
</comment>
<evidence type="ECO:0000256" key="15">
    <source>
        <dbReference type="ARBA" id="ARBA00022989"/>
    </source>
</evidence>
<evidence type="ECO:0000259" key="22">
    <source>
        <dbReference type="PROSITE" id="PS50097"/>
    </source>
</evidence>
<evidence type="ECO:0000256" key="1">
    <source>
        <dbReference type="ARBA" id="ARBA00000900"/>
    </source>
</evidence>
<evidence type="ECO:0000256" key="17">
    <source>
        <dbReference type="ARBA" id="ARBA00023140"/>
    </source>
</evidence>
<evidence type="ECO:0000256" key="14">
    <source>
        <dbReference type="ARBA" id="ARBA00022927"/>
    </source>
</evidence>
<comment type="pathway">
    <text evidence="3">Protein modification; protein ubiquitination.</text>
</comment>
<keyword evidence="6" id="KW-0813">Transport</keyword>
<dbReference type="SUPFAM" id="SSF57850">
    <property type="entry name" value="RING/U-box"/>
    <property type="match status" value="1"/>
</dbReference>
<dbReference type="InterPro" id="IPR000210">
    <property type="entry name" value="BTB/POZ_dom"/>
</dbReference>
<dbReference type="Gene3D" id="3.30.40.10">
    <property type="entry name" value="Zinc/RING finger domain, C3HC4 (zinc finger)"/>
    <property type="match status" value="1"/>
</dbReference>
<evidence type="ECO:0000256" key="16">
    <source>
        <dbReference type="ARBA" id="ARBA00023136"/>
    </source>
</evidence>
<dbReference type="GO" id="GO:0008270">
    <property type="term" value="F:zinc ion binding"/>
    <property type="evidence" value="ECO:0007669"/>
    <property type="project" value="UniProtKB-KW"/>
</dbReference>
<feature type="domain" description="BTB" evidence="22">
    <location>
        <begin position="101"/>
        <end position="165"/>
    </location>
</feature>
<evidence type="ECO:0000256" key="20">
    <source>
        <dbReference type="SAM" id="Phobius"/>
    </source>
</evidence>
<comment type="caution">
    <text evidence="23">The sequence shown here is derived from an EMBL/GenBank/DDBJ whole genome shotgun (WGS) entry which is preliminary data.</text>
</comment>
<dbReference type="EMBL" id="LDAU01000110">
    <property type="protein sequence ID" value="KRX05121.1"/>
    <property type="molecule type" value="Genomic_DNA"/>
</dbReference>
<dbReference type="PANTHER" id="PTHR23350:SF0">
    <property type="entry name" value="PEROXISOME BIOGENESIS FACTOR 10"/>
    <property type="match status" value="1"/>
</dbReference>
<keyword evidence="15 20" id="KW-1133">Transmembrane helix</keyword>
<evidence type="ECO:0000256" key="4">
    <source>
        <dbReference type="ARBA" id="ARBA00008704"/>
    </source>
</evidence>
<evidence type="ECO:0000256" key="10">
    <source>
        <dbReference type="ARBA" id="ARBA00022723"/>
    </source>
</evidence>
<dbReference type="PROSITE" id="PS50089">
    <property type="entry name" value="ZF_RING_2"/>
    <property type="match status" value="1"/>
</dbReference>
<accession>A0A0V0QSG7</accession>
<protein>
    <recommendedName>
        <fullName evidence="5">RING-type E3 ubiquitin transferase</fullName>
        <ecNumber evidence="5">2.3.2.27</ecNumber>
    </recommendedName>
</protein>
<dbReference type="PROSITE" id="PS50097">
    <property type="entry name" value="BTB"/>
    <property type="match status" value="1"/>
</dbReference>
<evidence type="ECO:0000256" key="19">
    <source>
        <dbReference type="SAM" id="MobiDB-lite"/>
    </source>
</evidence>
<dbReference type="GO" id="GO:0005778">
    <property type="term" value="C:peroxisomal membrane"/>
    <property type="evidence" value="ECO:0007669"/>
    <property type="project" value="UniProtKB-SubCell"/>
</dbReference>
<comment type="similarity">
    <text evidence="4">Belongs to the pex2/pex10/pex12 family.</text>
</comment>
<evidence type="ECO:0000256" key="3">
    <source>
        <dbReference type="ARBA" id="ARBA00004906"/>
    </source>
</evidence>
<reference evidence="23 24" key="1">
    <citation type="journal article" date="2015" name="Sci. Rep.">
        <title>Genome of the facultative scuticociliatosis pathogen Pseudocohnilembus persalinus provides insight into its virulence through horizontal gene transfer.</title>
        <authorList>
            <person name="Xiong J."/>
            <person name="Wang G."/>
            <person name="Cheng J."/>
            <person name="Tian M."/>
            <person name="Pan X."/>
            <person name="Warren A."/>
            <person name="Jiang C."/>
            <person name="Yuan D."/>
            <person name="Miao W."/>
        </authorList>
    </citation>
    <scope>NUCLEOTIDE SEQUENCE [LARGE SCALE GENOMIC DNA]</scope>
    <source>
        <strain evidence="23">36N120E</strain>
    </source>
</reference>
<keyword evidence="10" id="KW-0479">Metal-binding</keyword>
<dbReference type="SMART" id="SM00184">
    <property type="entry name" value="RING"/>
    <property type="match status" value="1"/>
</dbReference>
<feature type="domain" description="RING-type" evidence="21">
    <location>
        <begin position="847"/>
        <end position="885"/>
    </location>
</feature>
<keyword evidence="9 20" id="KW-0812">Transmembrane</keyword>
<evidence type="ECO:0000256" key="13">
    <source>
        <dbReference type="ARBA" id="ARBA00022833"/>
    </source>
</evidence>